<evidence type="ECO:0000313" key="1">
    <source>
        <dbReference type="EMBL" id="OGG92040.1"/>
    </source>
</evidence>
<name>A0A1F6G1Q6_9BACT</name>
<dbReference type="Proteomes" id="UP000177320">
    <property type="component" value="Unassembled WGS sequence"/>
</dbReference>
<proteinExistence type="predicted"/>
<gene>
    <name evidence="1" type="ORF">A3H03_03715</name>
</gene>
<dbReference type="EMBL" id="MFNA01000027">
    <property type="protein sequence ID" value="OGG92040.1"/>
    <property type="molecule type" value="Genomic_DNA"/>
</dbReference>
<accession>A0A1F6G1Q6</accession>
<protein>
    <submittedName>
        <fullName evidence="1">Uncharacterized protein</fullName>
    </submittedName>
</protein>
<comment type="caution">
    <text evidence="1">The sequence shown here is derived from an EMBL/GenBank/DDBJ whole genome shotgun (WGS) entry which is preliminary data.</text>
</comment>
<organism evidence="1 2">
    <name type="scientific">Candidatus Kuenenbacteria bacterium RIFCSPLOWO2_12_FULL_42_13</name>
    <dbReference type="NCBI Taxonomy" id="1798565"/>
    <lineage>
        <taxon>Bacteria</taxon>
        <taxon>Candidatus Kueneniibacteriota</taxon>
    </lineage>
</organism>
<dbReference type="AlphaFoldDB" id="A0A1F6G1Q6"/>
<sequence>MIDWRESLRLQKEGEERERFTREMMAQWLTNCLYAIQIKKQAEAAVRLVNSPEGIKAMNEAAVVAEKTIEQIGRRGGWMYFRPWGPNKW</sequence>
<evidence type="ECO:0000313" key="2">
    <source>
        <dbReference type="Proteomes" id="UP000177320"/>
    </source>
</evidence>
<reference evidence="1 2" key="1">
    <citation type="journal article" date="2016" name="Nat. Commun.">
        <title>Thousands of microbial genomes shed light on interconnected biogeochemical processes in an aquifer system.</title>
        <authorList>
            <person name="Anantharaman K."/>
            <person name="Brown C.T."/>
            <person name="Hug L.A."/>
            <person name="Sharon I."/>
            <person name="Castelle C.J."/>
            <person name="Probst A.J."/>
            <person name="Thomas B.C."/>
            <person name="Singh A."/>
            <person name="Wilkins M.J."/>
            <person name="Karaoz U."/>
            <person name="Brodie E.L."/>
            <person name="Williams K.H."/>
            <person name="Hubbard S.S."/>
            <person name="Banfield J.F."/>
        </authorList>
    </citation>
    <scope>NUCLEOTIDE SEQUENCE [LARGE SCALE GENOMIC DNA]</scope>
</reference>